<dbReference type="InterPro" id="IPR013709">
    <property type="entry name" value="2-isopropylmalate_synth_dimer"/>
</dbReference>
<evidence type="ECO:0000259" key="12">
    <source>
        <dbReference type="PROSITE" id="PS50991"/>
    </source>
</evidence>
<dbReference type="Gene3D" id="3.30.160.270">
    <property type="match status" value="1"/>
</dbReference>
<feature type="binding site" evidence="11">
    <location>
        <position position="269"/>
    </location>
    <ligand>
        <name>Mn(2+)</name>
        <dbReference type="ChEBI" id="CHEBI:29035"/>
    </ligand>
</feature>
<gene>
    <name evidence="11" type="primary">leuA</name>
    <name evidence="13" type="ORF">Q619_VDC00507G0014</name>
</gene>
<dbReference type="Pfam" id="PF22617">
    <property type="entry name" value="HCS_D2"/>
    <property type="match status" value="1"/>
</dbReference>
<protein>
    <recommendedName>
        <fullName evidence="4 11">2-isopropylmalate synthase</fullName>
        <ecNumber evidence="3 11">2.3.3.13</ecNumber>
    </recommendedName>
    <alternativeName>
        <fullName evidence="11">Alpha-IPM synthase</fullName>
    </alternativeName>
    <alternativeName>
        <fullName evidence="11">Alpha-isopropylmalate synthase</fullName>
    </alternativeName>
</protein>
<dbReference type="InterPro" id="IPR036230">
    <property type="entry name" value="LeuA_allosteric_dom_sf"/>
</dbReference>
<evidence type="ECO:0000256" key="1">
    <source>
        <dbReference type="ARBA" id="ARBA00004689"/>
    </source>
</evidence>
<dbReference type="FunFam" id="1.10.238.260:FF:000001">
    <property type="entry name" value="2-isopropylmalate synthase"/>
    <property type="match status" value="1"/>
</dbReference>
<evidence type="ECO:0000256" key="3">
    <source>
        <dbReference type="ARBA" id="ARBA00012973"/>
    </source>
</evidence>
<evidence type="ECO:0000256" key="5">
    <source>
        <dbReference type="ARBA" id="ARBA00022430"/>
    </source>
</evidence>
<comment type="similarity">
    <text evidence="2 11">Belongs to the alpha-IPM synthase/homocitrate synthase family. LeuA type 1 subfamily.</text>
</comment>
<dbReference type="EMBL" id="AZMJ01000507">
    <property type="protein sequence ID" value="ETI99276.1"/>
    <property type="molecule type" value="Genomic_DNA"/>
</dbReference>
<comment type="cofactor">
    <cofactor evidence="11">
        <name>Mn(2+)</name>
        <dbReference type="ChEBI" id="CHEBI:29035"/>
    </cofactor>
</comment>
<dbReference type="AlphaFoldDB" id="W1UZX2"/>
<keyword evidence="9 11" id="KW-0464">Manganese</keyword>
<comment type="catalytic activity">
    <reaction evidence="11">
        <text>3-methyl-2-oxobutanoate + acetyl-CoA + H2O = (2S)-2-isopropylmalate + CoA + H(+)</text>
        <dbReference type="Rhea" id="RHEA:21524"/>
        <dbReference type="ChEBI" id="CHEBI:1178"/>
        <dbReference type="ChEBI" id="CHEBI:11851"/>
        <dbReference type="ChEBI" id="CHEBI:15377"/>
        <dbReference type="ChEBI" id="CHEBI:15378"/>
        <dbReference type="ChEBI" id="CHEBI:57287"/>
        <dbReference type="ChEBI" id="CHEBI:57288"/>
        <dbReference type="EC" id="2.3.3.13"/>
    </reaction>
</comment>
<comment type="subunit">
    <text evidence="11">Homodimer.</text>
</comment>
<dbReference type="GO" id="GO:0003852">
    <property type="term" value="F:2-isopropylmalate synthase activity"/>
    <property type="evidence" value="ECO:0007669"/>
    <property type="project" value="UniProtKB-UniRule"/>
</dbReference>
<evidence type="ECO:0000256" key="8">
    <source>
        <dbReference type="ARBA" id="ARBA00022723"/>
    </source>
</evidence>
<keyword evidence="5 11" id="KW-0432">Leucine biosynthesis</keyword>
<feature type="binding site" evidence="11">
    <location>
        <position position="235"/>
    </location>
    <ligand>
        <name>Mn(2+)</name>
        <dbReference type="ChEBI" id="CHEBI:29035"/>
    </ligand>
</feature>
<dbReference type="InterPro" id="IPR002034">
    <property type="entry name" value="AIPM/Hcit_synth_CS"/>
</dbReference>
<dbReference type="PROSITE" id="PS00816">
    <property type="entry name" value="AIPM_HOMOCIT_SYNTH_2"/>
    <property type="match status" value="1"/>
</dbReference>
<dbReference type="GO" id="GO:0030145">
    <property type="term" value="F:manganese ion binding"/>
    <property type="evidence" value="ECO:0007669"/>
    <property type="project" value="UniProtKB-UniRule"/>
</dbReference>
<accession>W1UZX2</accession>
<dbReference type="UniPathway" id="UPA00048">
    <property type="reaction ID" value="UER00070"/>
</dbReference>
<dbReference type="GO" id="GO:0005737">
    <property type="term" value="C:cytoplasm"/>
    <property type="evidence" value="ECO:0007669"/>
    <property type="project" value="UniProtKB-UniRule"/>
</dbReference>
<dbReference type="GO" id="GO:0009098">
    <property type="term" value="P:L-leucine biosynthetic process"/>
    <property type="evidence" value="ECO:0007669"/>
    <property type="project" value="UniProtKB-UniRule"/>
</dbReference>
<dbReference type="SMART" id="SM00917">
    <property type="entry name" value="LeuA_dimer"/>
    <property type="match status" value="1"/>
</dbReference>
<evidence type="ECO:0000313" key="13">
    <source>
        <dbReference type="EMBL" id="ETI99276.1"/>
    </source>
</evidence>
<keyword evidence="11" id="KW-0963">Cytoplasm</keyword>
<name>W1UZX2_9FIRM</name>
<dbReference type="InterPro" id="IPR054691">
    <property type="entry name" value="LeuA/HCS_post-cat"/>
</dbReference>
<dbReference type="PANTHER" id="PTHR10277:SF9">
    <property type="entry name" value="2-ISOPROPYLMALATE SYNTHASE 1, CHLOROPLASTIC-RELATED"/>
    <property type="match status" value="1"/>
</dbReference>
<dbReference type="Proteomes" id="UP000018855">
    <property type="component" value="Unassembled WGS sequence"/>
</dbReference>
<keyword evidence="10 11" id="KW-0100">Branched-chain amino acid biosynthesis</keyword>
<feature type="binding site" evidence="11">
    <location>
        <position position="45"/>
    </location>
    <ligand>
        <name>Mn(2+)</name>
        <dbReference type="ChEBI" id="CHEBI:29035"/>
    </ligand>
</feature>
<evidence type="ECO:0000256" key="11">
    <source>
        <dbReference type="HAMAP-Rule" id="MF_01025"/>
    </source>
</evidence>
<comment type="function">
    <text evidence="11">Catalyzes the condensation of the acetyl group of acetyl-CoA with 3-methyl-2-oxobutanoate (2-ketoisovalerate) to form 3-carboxy-3-hydroxy-4-methylpentanoate (2-isopropylmalate).</text>
</comment>
<comment type="caution">
    <text evidence="13">The sequence shown here is derived from an EMBL/GenBank/DDBJ whole genome shotgun (WGS) entry which is preliminary data.</text>
</comment>
<evidence type="ECO:0000256" key="4">
    <source>
        <dbReference type="ARBA" id="ARBA00018198"/>
    </source>
</evidence>
<dbReference type="NCBIfam" id="NF002086">
    <property type="entry name" value="PRK00915.1-3"/>
    <property type="match status" value="1"/>
</dbReference>
<dbReference type="NCBIfam" id="TIGR00973">
    <property type="entry name" value="leuA_bact"/>
    <property type="match status" value="1"/>
</dbReference>
<sequence>MVSTLAMLQTFTMDRYNKVLCFMRIEKVAIMEQNRVYFFDTTLRDGEQTPGVSLQTPEKIEIAKGLVRLGIDVIEAGFPAASPGDFEAVQTIAREVKGTTICGLARANEKDVQKVADALKDAERSRLHVFIATSEIHMKYKLKMTRQEVLDRVKSILEFAKGKFDEIEFSGEDAARTDLDFLCEVFGVAIAGGATIINVPDTVGYMNPNEFGDKIRYIKEHTPGIENAIISVHCHDDLGLANANTLAAIKAGARQVEGTINGLGERAGNVAIEEVVMALKTRHDYFDDLQVNIDTKQFTKVSKLVSRLTGVVVPPNKPIVGSNAFAHESGIHQHGMMSNPETYEIMTPESVGAEKTDLVLGKHSGRHAFADHLAKLGFQSFTEEKINDLFGKFKELADRKKQVYDDDIVALVVDNLHHKKAFELVAQYYKLGEKGYAYADVRLMTPEGEKADAAVGDGPVDASLKAVERVVGLPISLKDYQIRAITAGKDALGEATLKVEYNGRLYHGRGISTDIVKSSVNAYINAVNSVFLAMELEQQEEE</sequence>
<dbReference type="Pfam" id="PF00682">
    <property type="entry name" value="HMGL-like"/>
    <property type="match status" value="1"/>
</dbReference>
<dbReference type="PROSITE" id="PS50991">
    <property type="entry name" value="PYR_CT"/>
    <property type="match status" value="1"/>
</dbReference>
<dbReference type="SUPFAM" id="SSF110921">
    <property type="entry name" value="2-isopropylmalate synthase LeuA, allosteric (dimerisation) domain"/>
    <property type="match status" value="1"/>
</dbReference>
<dbReference type="PROSITE" id="PS00815">
    <property type="entry name" value="AIPM_HOMOCIT_SYNTH_1"/>
    <property type="match status" value="1"/>
</dbReference>
<feature type="binding site" evidence="11">
    <location>
        <position position="233"/>
    </location>
    <ligand>
        <name>Mn(2+)</name>
        <dbReference type="ChEBI" id="CHEBI:29035"/>
    </ligand>
</feature>
<feature type="region of interest" description="Regulatory domain" evidence="11">
    <location>
        <begin position="423"/>
        <end position="542"/>
    </location>
</feature>
<organism evidence="13 14">
    <name type="scientific">Veillonella dispar DORA_11</name>
    <dbReference type="NCBI Taxonomy" id="1403949"/>
    <lineage>
        <taxon>Bacteria</taxon>
        <taxon>Bacillati</taxon>
        <taxon>Bacillota</taxon>
        <taxon>Negativicutes</taxon>
        <taxon>Veillonellales</taxon>
        <taxon>Veillonellaceae</taxon>
        <taxon>Veillonella</taxon>
    </lineage>
</organism>
<proteinExistence type="inferred from homology"/>
<evidence type="ECO:0000256" key="7">
    <source>
        <dbReference type="ARBA" id="ARBA00022679"/>
    </source>
</evidence>
<feature type="domain" description="Pyruvate carboxyltransferase" evidence="12">
    <location>
        <begin position="36"/>
        <end position="299"/>
    </location>
</feature>
<dbReference type="Pfam" id="PF08502">
    <property type="entry name" value="LeuA_dimer"/>
    <property type="match status" value="1"/>
</dbReference>
<evidence type="ECO:0000256" key="2">
    <source>
        <dbReference type="ARBA" id="ARBA00009396"/>
    </source>
</evidence>
<dbReference type="InterPro" id="IPR013785">
    <property type="entry name" value="Aldolase_TIM"/>
</dbReference>
<keyword evidence="8 11" id="KW-0479">Metal-binding</keyword>
<dbReference type="FunFam" id="3.20.20.70:FF:000010">
    <property type="entry name" value="2-isopropylmalate synthase"/>
    <property type="match status" value="1"/>
</dbReference>
<evidence type="ECO:0000256" key="6">
    <source>
        <dbReference type="ARBA" id="ARBA00022605"/>
    </source>
</evidence>
<dbReference type="HAMAP" id="MF_01025">
    <property type="entry name" value="LeuA_type1"/>
    <property type="match status" value="1"/>
</dbReference>
<dbReference type="InterPro" id="IPR000891">
    <property type="entry name" value="PYR_CT"/>
</dbReference>
<dbReference type="GO" id="GO:0003985">
    <property type="term" value="F:acetyl-CoA C-acetyltransferase activity"/>
    <property type="evidence" value="ECO:0007669"/>
    <property type="project" value="UniProtKB-UniRule"/>
</dbReference>
<keyword evidence="7 11" id="KW-0808">Transferase</keyword>
<keyword evidence="6 11" id="KW-0028">Amino-acid biosynthesis</keyword>
<dbReference type="EC" id="2.3.3.13" evidence="3 11"/>
<evidence type="ECO:0000256" key="9">
    <source>
        <dbReference type="ARBA" id="ARBA00023211"/>
    </source>
</evidence>
<evidence type="ECO:0000313" key="14">
    <source>
        <dbReference type="Proteomes" id="UP000018855"/>
    </source>
</evidence>
<dbReference type="InterPro" id="IPR050073">
    <property type="entry name" value="2-IPM_HCS-like"/>
</dbReference>
<dbReference type="Gene3D" id="1.10.238.260">
    <property type="match status" value="1"/>
</dbReference>
<dbReference type="Gene3D" id="3.20.20.70">
    <property type="entry name" value="Aldolase class I"/>
    <property type="match status" value="1"/>
</dbReference>
<dbReference type="InterPro" id="IPR005671">
    <property type="entry name" value="LeuA_bact_synth"/>
</dbReference>
<dbReference type="PATRIC" id="fig|1403949.3.peg.435"/>
<dbReference type="SUPFAM" id="SSF51569">
    <property type="entry name" value="Aldolase"/>
    <property type="match status" value="1"/>
</dbReference>
<dbReference type="PANTHER" id="PTHR10277">
    <property type="entry name" value="HOMOCITRATE SYNTHASE-RELATED"/>
    <property type="match status" value="1"/>
</dbReference>
<comment type="pathway">
    <text evidence="1 11">Amino-acid biosynthesis; L-leucine biosynthesis; L-leucine from 3-methyl-2-oxobutanoate: step 1/4.</text>
</comment>
<reference evidence="13 14" key="1">
    <citation type="submission" date="2013-12" db="EMBL/GenBank/DDBJ databases">
        <title>A Varibaculum cambriense genome reconstructed from a premature infant gut community with otherwise low bacterial novelty that shifts toward anaerobic metabolism during the third week of life.</title>
        <authorList>
            <person name="Brown C.T."/>
            <person name="Sharon I."/>
            <person name="Thomas B.C."/>
            <person name="Castelle C.J."/>
            <person name="Morowitz M.J."/>
            <person name="Banfield J.F."/>
        </authorList>
    </citation>
    <scope>NUCLEOTIDE SEQUENCE [LARGE SCALE GENOMIC DNA]</scope>
    <source>
        <strain evidence="14">DORA_11</strain>
    </source>
</reference>
<evidence type="ECO:0000256" key="10">
    <source>
        <dbReference type="ARBA" id="ARBA00023304"/>
    </source>
</evidence>
<dbReference type="CDD" id="cd07940">
    <property type="entry name" value="DRE_TIM_IPMS"/>
    <property type="match status" value="1"/>
</dbReference>